<proteinExistence type="predicted"/>
<keyword evidence="1" id="KW-0472">Membrane</keyword>
<sequence>MTRKNFLLHLCLTLTIILEIITYFEFYGGDIFFNLEYTFKNVIFLVVTITTFWNHSKLNILIVVAYQLVKGLIMTSYDTTDILFNVIMISHFVLAPGIFFHKELANLKLQRKEQK</sequence>
<keyword evidence="1" id="KW-1133">Transmembrane helix</keyword>
<protein>
    <submittedName>
        <fullName evidence="2">Uncharacterized protein</fullName>
    </submittedName>
</protein>
<feature type="transmembrane region" description="Helical" evidence="1">
    <location>
        <begin position="83"/>
        <end position="101"/>
    </location>
</feature>
<accession>A0ABT3RUN6</accession>
<organism evidence="2 3">
    <name type="scientific">Mangrovivirga halotolerans</name>
    <dbReference type="NCBI Taxonomy" id="2993936"/>
    <lineage>
        <taxon>Bacteria</taxon>
        <taxon>Pseudomonadati</taxon>
        <taxon>Bacteroidota</taxon>
        <taxon>Cytophagia</taxon>
        <taxon>Cytophagales</taxon>
        <taxon>Mangrovivirgaceae</taxon>
        <taxon>Mangrovivirga</taxon>
    </lineage>
</organism>
<comment type="caution">
    <text evidence="2">The sequence shown here is derived from an EMBL/GenBank/DDBJ whole genome shotgun (WGS) entry which is preliminary data.</text>
</comment>
<evidence type="ECO:0000313" key="2">
    <source>
        <dbReference type="EMBL" id="MCX2745493.1"/>
    </source>
</evidence>
<name>A0ABT3RUN6_9BACT</name>
<gene>
    <name evidence="2" type="ORF">OO013_16555</name>
</gene>
<dbReference type="EMBL" id="JAPFQN010000010">
    <property type="protein sequence ID" value="MCX2745493.1"/>
    <property type="molecule type" value="Genomic_DNA"/>
</dbReference>
<dbReference type="Proteomes" id="UP001209885">
    <property type="component" value="Unassembled WGS sequence"/>
</dbReference>
<feature type="transmembrane region" description="Helical" evidence="1">
    <location>
        <begin position="7"/>
        <end position="26"/>
    </location>
</feature>
<feature type="transmembrane region" description="Helical" evidence="1">
    <location>
        <begin position="32"/>
        <end position="53"/>
    </location>
</feature>
<keyword evidence="1" id="KW-0812">Transmembrane</keyword>
<dbReference type="RefSeq" id="WP_266058083.1">
    <property type="nucleotide sequence ID" value="NZ_JAPFQN010000010.1"/>
</dbReference>
<evidence type="ECO:0000256" key="1">
    <source>
        <dbReference type="SAM" id="Phobius"/>
    </source>
</evidence>
<keyword evidence="3" id="KW-1185">Reference proteome</keyword>
<evidence type="ECO:0000313" key="3">
    <source>
        <dbReference type="Proteomes" id="UP001209885"/>
    </source>
</evidence>
<reference evidence="2 3" key="1">
    <citation type="submission" date="2022-11" db="EMBL/GenBank/DDBJ databases">
        <title>The characterization of three novel Bacteroidetes species and genomic analysis of their roles in tidal elemental geochemical cycles.</title>
        <authorList>
            <person name="Ma K."/>
        </authorList>
    </citation>
    <scope>NUCLEOTIDE SEQUENCE [LARGE SCALE GENOMIC DNA]</scope>
    <source>
        <strain evidence="2 3">M17</strain>
    </source>
</reference>